<name>A0A7W7N5U6_9FLAO</name>
<accession>A0A7W7N5U6</accession>
<dbReference type="Proteomes" id="UP000561681">
    <property type="component" value="Unassembled WGS sequence"/>
</dbReference>
<reference evidence="1 2" key="1">
    <citation type="submission" date="2020-08" db="EMBL/GenBank/DDBJ databases">
        <title>Functional genomics of gut bacteria from endangered species of beetles.</title>
        <authorList>
            <person name="Carlos-Shanley C."/>
        </authorList>
    </citation>
    <scope>NUCLEOTIDE SEQUENCE [LARGE SCALE GENOMIC DNA]</scope>
    <source>
        <strain evidence="1 2">S00142</strain>
    </source>
</reference>
<dbReference type="RefSeq" id="WP_184158960.1">
    <property type="nucleotide sequence ID" value="NZ_JACHLD010000001.1"/>
</dbReference>
<dbReference type="EMBL" id="JACHLD010000001">
    <property type="protein sequence ID" value="MBB4800943.1"/>
    <property type="molecule type" value="Genomic_DNA"/>
</dbReference>
<dbReference type="PANTHER" id="PTHR12526">
    <property type="entry name" value="GLYCOSYLTRANSFERASE"/>
    <property type="match status" value="1"/>
</dbReference>
<gene>
    <name evidence="1" type="ORF">HNP37_000982</name>
</gene>
<protein>
    <submittedName>
        <fullName evidence="1">Uncharacterized protein</fullName>
    </submittedName>
</protein>
<dbReference type="Gene3D" id="3.40.50.2000">
    <property type="entry name" value="Glycogen Phosphorylase B"/>
    <property type="match status" value="1"/>
</dbReference>
<evidence type="ECO:0000313" key="2">
    <source>
        <dbReference type="Proteomes" id="UP000561681"/>
    </source>
</evidence>
<keyword evidence="2" id="KW-1185">Reference proteome</keyword>
<comment type="caution">
    <text evidence="1">The sequence shown here is derived from an EMBL/GenBank/DDBJ whole genome shotgun (WGS) entry which is preliminary data.</text>
</comment>
<evidence type="ECO:0000313" key="1">
    <source>
        <dbReference type="EMBL" id="MBB4800943.1"/>
    </source>
</evidence>
<sequence length="398" mass="46738">MGIFKNIKTYYRRKKIIKNQIDQSIPNYETYDLDKRTIVFFDINLPSLDLDSGSNRLREIIMLFKNKDYNCIICSKNTFRDNPYVKGFNDLGVIVYVETSQYQNYFDFVKKIPKVDFLWYHGARSLKYNFKKLRKSLPDAISIFDMVDIHFLRYKRAIKIDPTRISLTKNYIRFFNIETKLAQNADYVVTISDIEKEIMAKYIDNKKLITISNIHYQKIKKEEALPFENRKDILFIGSKHEPNVDAVYYLYNEIMPIVWQHNPEARVNIVGNVNEKIKNISDPRFIFHGYVSDINRLFTENKIMIAPLRYGAGVKGKIGQAFEYYLPVITSSVGAEGMQLTHQKNALICNTTEEFASSIMELYHNKALWLKLQQSSEKSLEPFSMRALESTFSRIDNL</sequence>
<dbReference type="PANTHER" id="PTHR12526:SF630">
    <property type="entry name" value="GLYCOSYLTRANSFERASE"/>
    <property type="match status" value="1"/>
</dbReference>
<dbReference type="Pfam" id="PF13692">
    <property type="entry name" value="Glyco_trans_1_4"/>
    <property type="match status" value="1"/>
</dbReference>
<organism evidence="1 2">
    <name type="scientific">Flavobacterium nitrogenifigens</name>
    <dbReference type="NCBI Taxonomy" id="1617283"/>
    <lineage>
        <taxon>Bacteria</taxon>
        <taxon>Pseudomonadati</taxon>
        <taxon>Bacteroidota</taxon>
        <taxon>Flavobacteriia</taxon>
        <taxon>Flavobacteriales</taxon>
        <taxon>Flavobacteriaceae</taxon>
        <taxon>Flavobacterium</taxon>
    </lineage>
</organism>
<dbReference type="SUPFAM" id="SSF53756">
    <property type="entry name" value="UDP-Glycosyltransferase/glycogen phosphorylase"/>
    <property type="match status" value="1"/>
</dbReference>
<proteinExistence type="predicted"/>
<dbReference type="AlphaFoldDB" id="A0A7W7N5U6"/>